<dbReference type="GO" id="GO:0032259">
    <property type="term" value="P:methylation"/>
    <property type="evidence" value="ECO:0007669"/>
    <property type="project" value="UniProtKB-KW"/>
</dbReference>
<evidence type="ECO:0000313" key="4">
    <source>
        <dbReference type="EMBL" id="MBB5896082.1"/>
    </source>
</evidence>
<dbReference type="SUPFAM" id="SSF53335">
    <property type="entry name" value="S-adenosyl-L-methionine-dependent methyltransferases"/>
    <property type="match status" value="1"/>
</dbReference>
<gene>
    <name evidence="4" type="ORF">BJ998_007278</name>
</gene>
<sequence length="216" mass="23734">MTVWHSPQTADRYDRYTQKFPLYATTSARLVAAAGIRPGSRVLDLGCGTGVTTRALLARVGPAGQVLAVDSSPAMLDTARANVRADNVSWYQGDARDVDRLVGGKVDAAVSNMAFWQFDLVPTLAAVAKVLTDEGSLTFSIGYRVRPDAAAIASHWRRTLRDNGYDLVEARRSEHRESALSLREWSRLALVAQAAAQTDDQPWTLHTLYFRCRPQG</sequence>
<evidence type="ECO:0000256" key="1">
    <source>
        <dbReference type="ARBA" id="ARBA00022603"/>
    </source>
</evidence>
<protein>
    <submittedName>
        <fullName evidence="4">Ubiquinone/menaquinone biosynthesis C-methylase UbiE</fullName>
    </submittedName>
</protein>
<dbReference type="AlphaFoldDB" id="A0A7W9KP73"/>
<accession>A0A7W9KP73</accession>
<keyword evidence="2" id="KW-0808">Transferase</keyword>
<reference evidence="4 5" key="1">
    <citation type="submission" date="2020-08" db="EMBL/GenBank/DDBJ databases">
        <title>Sequencing the genomes of 1000 actinobacteria strains.</title>
        <authorList>
            <person name="Klenk H.-P."/>
        </authorList>
    </citation>
    <scope>NUCLEOTIDE SEQUENCE [LARGE SCALE GENOMIC DNA]</scope>
    <source>
        <strain evidence="4 5">DSM 43851</strain>
    </source>
</reference>
<dbReference type="PANTHER" id="PTHR43861">
    <property type="entry name" value="TRANS-ACONITATE 2-METHYLTRANSFERASE-RELATED"/>
    <property type="match status" value="1"/>
</dbReference>
<organism evidence="4 5">
    <name type="scientific">Kutzneria kofuensis</name>
    <dbReference type="NCBI Taxonomy" id="103725"/>
    <lineage>
        <taxon>Bacteria</taxon>
        <taxon>Bacillati</taxon>
        <taxon>Actinomycetota</taxon>
        <taxon>Actinomycetes</taxon>
        <taxon>Pseudonocardiales</taxon>
        <taxon>Pseudonocardiaceae</taxon>
        <taxon>Kutzneria</taxon>
    </lineage>
</organism>
<dbReference type="InterPro" id="IPR041698">
    <property type="entry name" value="Methyltransf_25"/>
</dbReference>
<dbReference type="Proteomes" id="UP000585638">
    <property type="component" value="Unassembled WGS sequence"/>
</dbReference>
<keyword evidence="5" id="KW-1185">Reference proteome</keyword>
<evidence type="ECO:0000259" key="3">
    <source>
        <dbReference type="Pfam" id="PF13649"/>
    </source>
</evidence>
<name>A0A7W9KP73_9PSEU</name>
<keyword evidence="1 4" id="KW-0489">Methyltransferase</keyword>
<proteinExistence type="predicted"/>
<dbReference type="PANTHER" id="PTHR43861:SF1">
    <property type="entry name" value="TRANS-ACONITATE 2-METHYLTRANSFERASE"/>
    <property type="match status" value="1"/>
</dbReference>
<evidence type="ECO:0000313" key="5">
    <source>
        <dbReference type="Proteomes" id="UP000585638"/>
    </source>
</evidence>
<feature type="domain" description="Methyltransferase" evidence="3">
    <location>
        <begin position="42"/>
        <end position="135"/>
    </location>
</feature>
<dbReference type="Gene3D" id="3.40.50.150">
    <property type="entry name" value="Vaccinia Virus protein VP39"/>
    <property type="match status" value="1"/>
</dbReference>
<dbReference type="Pfam" id="PF13649">
    <property type="entry name" value="Methyltransf_25"/>
    <property type="match status" value="1"/>
</dbReference>
<comment type="caution">
    <text evidence="4">The sequence shown here is derived from an EMBL/GenBank/DDBJ whole genome shotgun (WGS) entry which is preliminary data.</text>
</comment>
<evidence type="ECO:0000256" key="2">
    <source>
        <dbReference type="ARBA" id="ARBA00022679"/>
    </source>
</evidence>
<dbReference type="EMBL" id="JACHIR010000001">
    <property type="protein sequence ID" value="MBB5896082.1"/>
    <property type="molecule type" value="Genomic_DNA"/>
</dbReference>
<dbReference type="CDD" id="cd02440">
    <property type="entry name" value="AdoMet_MTases"/>
    <property type="match status" value="1"/>
</dbReference>
<dbReference type="GO" id="GO:0008168">
    <property type="term" value="F:methyltransferase activity"/>
    <property type="evidence" value="ECO:0007669"/>
    <property type="project" value="UniProtKB-KW"/>
</dbReference>
<dbReference type="RefSeq" id="WP_184867791.1">
    <property type="nucleotide sequence ID" value="NZ_BAAAWY010000035.1"/>
</dbReference>
<dbReference type="InterPro" id="IPR029063">
    <property type="entry name" value="SAM-dependent_MTases_sf"/>
</dbReference>
<keyword evidence="4" id="KW-0830">Ubiquinone</keyword>